<keyword evidence="2" id="KW-1185">Reference proteome</keyword>
<dbReference type="Pfam" id="PF00653">
    <property type="entry name" value="BIR"/>
    <property type="match status" value="1"/>
</dbReference>
<dbReference type="OrthoDB" id="6499534at2759"/>
<gene>
    <name evidence="1" type="ORF">OSB1V03_LOCUS21501</name>
</gene>
<sequence length="68" mass="7529">MGNSNVTPAEPVVKPRLSTYSKDWNKQCNRTSESLAEAGFYMVGRTNNMDATEKKTTTPIAKSEELTC</sequence>
<reference evidence="1" key="1">
    <citation type="submission" date="2020-11" db="EMBL/GenBank/DDBJ databases">
        <authorList>
            <person name="Tran Van P."/>
        </authorList>
    </citation>
    <scope>NUCLEOTIDE SEQUENCE</scope>
</reference>
<dbReference type="SUPFAM" id="SSF57924">
    <property type="entry name" value="Inhibitor of apoptosis (IAP) repeat"/>
    <property type="match status" value="1"/>
</dbReference>
<feature type="non-terminal residue" evidence="1">
    <location>
        <position position="68"/>
    </location>
</feature>
<evidence type="ECO:0000313" key="1">
    <source>
        <dbReference type="EMBL" id="CAD7647548.1"/>
    </source>
</evidence>
<protein>
    <submittedName>
        <fullName evidence="1">Uncharacterized protein</fullName>
    </submittedName>
</protein>
<dbReference type="InterPro" id="IPR001370">
    <property type="entry name" value="BIR_rpt"/>
</dbReference>
<dbReference type="PROSITE" id="PS50143">
    <property type="entry name" value="BIR_REPEAT_2"/>
    <property type="match status" value="1"/>
</dbReference>
<proteinExistence type="predicted"/>
<dbReference type="AlphaFoldDB" id="A0A7R9LTH0"/>
<dbReference type="Gene3D" id="1.10.1170.10">
    <property type="entry name" value="Inhibitor Of Apoptosis Protein (2mihbC-IAP-1), Chain A"/>
    <property type="match status" value="1"/>
</dbReference>
<dbReference type="EMBL" id="OC894819">
    <property type="protein sequence ID" value="CAD7647548.1"/>
    <property type="molecule type" value="Genomic_DNA"/>
</dbReference>
<name>A0A7R9LTH0_9ACAR</name>
<evidence type="ECO:0000313" key="2">
    <source>
        <dbReference type="Proteomes" id="UP000759131"/>
    </source>
</evidence>
<accession>A0A7R9LTH0</accession>
<dbReference type="EMBL" id="CAJPIZ010040244">
    <property type="protein sequence ID" value="CAG2121555.1"/>
    <property type="molecule type" value="Genomic_DNA"/>
</dbReference>
<organism evidence="1">
    <name type="scientific">Medioppia subpectinata</name>
    <dbReference type="NCBI Taxonomy" id="1979941"/>
    <lineage>
        <taxon>Eukaryota</taxon>
        <taxon>Metazoa</taxon>
        <taxon>Ecdysozoa</taxon>
        <taxon>Arthropoda</taxon>
        <taxon>Chelicerata</taxon>
        <taxon>Arachnida</taxon>
        <taxon>Acari</taxon>
        <taxon>Acariformes</taxon>
        <taxon>Sarcoptiformes</taxon>
        <taxon>Oribatida</taxon>
        <taxon>Brachypylina</taxon>
        <taxon>Oppioidea</taxon>
        <taxon>Oppiidae</taxon>
        <taxon>Medioppia</taxon>
    </lineage>
</organism>
<dbReference type="Proteomes" id="UP000759131">
    <property type="component" value="Unassembled WGS sequence"/>
</dbReference>